<dbReference type="PANTHER" id="PTHR30246:SF1">
    <property type="entry name" value="2-DEHYDRO-3-DEOXY-6-PHOSPHOGALACTONATE ALDOLASE-RELATED"/>
    <property type="match status" value="1"/>
</dbReference>
<keyword evidence="7" id="KW-0704">Schiff base</keyword>
<sequence>MSPADTPARSPKDGAGPLLGRCPVLPVVVLEDPDHALPMGEALLAGGIDTAEITLRTPAGLPGIRRLSTLPGMRVGAGSVLRPDQVDQAVAAGAEFVVSPGVSAGVLDRARALTVPALPGVATASELMAVVERGLAEVKFFPAGLLGGPAAISALAGPFPGVSFMPSAGLDADTMARYLALPCVPAVSGSWMVAPHLLAQRRWAAVTDAAARAMRTAARTLAALPDRRPAHDPRPS</sequence>
<dbReference type="EMBL" id="JACYXC010000001">
    <property type="protein sequence ID" value="MBH5334010.1"/>
    <property type="molecule type" value="Genomic_DNA"/>
</dbReference>
<protein>
    <recommendedName>
        <fullName evidence="5">2-dehydro-3-deoxy-phosphogluconate aldolase</fullName>
        <ecNumber evidence="5">4.1.2.14</ecNumber>
    </recommendedName>
</protein>
<dbReference type="InterPro" id="IPR031338">
    <property type="entry name" value="KDPG/KHG_AS_2"/>
</dbReference>
<keyword evidence="6 9" id="KW-0456">Lyase</keyword>
<dbReference type="InterPro" id="IPR000887">
    <property type="entry name" value="Aldlse_KDPG_KHG"/>
</dbReference>
<name>A0ABS0NFN6_9ACTN</name>
<reference evidence="9 10" key="1">
    <citation type="submission" date="2020-09" db="EMBL/GenBank/DDBJ databases">
        <title>Biosynthesis of the nuclear factor of activated T cells inhibitor NFAT-133 and its congeners in Streptomyces pactum.</title>
        <authorList>
            <person name="Zhou W."/>
            <person name="Posri P."/>
            <person name="Abugrain M.E."/>
            <person name="Weisberg A.J."/>
            <person name="Chang J.H."/>
            <person name="Mahmud T."/>
        </authorList>
    </citation>
    <scope>NUCLEOTIDE SEQUENCE [LARGE SCALE GENOMIC DNA]</scope>
    <source>
        <strain evidence="9 10">ATCC 27456</strain>
    </source>
</reference>
<evidence type="ECO:0000256" key="1">
    <source>
        <dbReference type="ARBA" id="ARBA00000654"/>
    </source>
</evidence>
<evidence type="ECO:0000256" key="7">
    <source>
        <dbReference type="ARBA" id="ARBA00023270"/>
    </source>
</evidence>
<evidence type="ECO:0000256" key="5">
    <source>
        <dbReference type="ARBA" id="ARBA00013063"/>
    </source>
</evidence>
<dbReference type="PROSITE" id="PS00159">
    <property type="entry name" value="ALDOLASE_KDPG_KHG_1"/>
    <property type="match status" value="1"/>
</dbReference>
<evidence type="ECO:0000256" key="8">
    <source>
        <dbReference type="ARBA" id="ARBA00023277"/>
    </source>
</evidence>
<comment type="catalytic activity">
    <reaction evidence="1">
        <text>2-dehydro-3-deoxy-6-phospho-D-gluconate = D-glyceraldehyde 3-phosphate + pyruvate</text>
        <dbReference type="Rhea" id="RHEA:17089"/>
        <dbReference type="ChEBI" id="CHEBI:15361"/>
        <dbReference type="ChEBI" id="CHEBI:57569"/>
        <dbReference type="ChEBI" id="CHEBI:59776"/>
        <dbReference type="EC" id="4.1.2.14"/>
    </reaction>
</comment>
<evidence type="ECO:0000256" key="4">
    <source>
        <dbReference type="ARBA" id="ARBA00011233"/>
    </source>
</evidence>
<dbReference type="SUPFAM" id="SSF51569">
    <property type="entry name" value="Aldolase"/>
    <property type="match status" value="1"/>
</dbReference>
<evidence type="ECO:0000256" key="6">
    <source>
        <dbReference type="ARBA" id="ARBA00023239"/>
    </source>
</evidence>
<dbReference type="InterPro" id="IPR013785">
    <property type="entry name" value="Aldolase_TIM"/>
</dbReference>
<dbReference type="Pfam" id="PF01081">
    <property type="entry name" value="Aldolase"/>
    <property type="match status" value="1"/>
</dbReference>
<dbReference type="GO" id="GO:0008675">
    <property type="term" value="F:2-dehydro-3-deoxy-phosphogluconate aldolase activity"/>
    <property type="evidence" value="ECO:0007669"/>
    <property type="project" value="UniProtKB-EC"/>
</dbReference>
<dbReference type="GO" id="GO:0008700">
    <property type="term" value="F:(R,S)-4-hydroxy-2-oxoglutarate aldolase activity"/>
    <property type="evidence" value="ECO:0007669"/>
    <property type="project" value="UniProtKB-EC"/>
</dbReference>
<keyword evidence="10" id="KW-1185">Reference proteome</keyword>
<dbReference type="Gene3D" id="3.20.20.70">
    <property type="entry name" value="Aldolase class I"/>
    <property type="match status" value="1"/>
</dbReference>
<comment type="similarity">
    <text evidence="3">Belongs to the KHG/KDPG aldolase family.</text>
</comment>
<evidence type="ECO:0000313" key="9">
    <source>
        <dbReference type="EMBL" id="MBH5334010.1"/>
    </source>
</evidence>
<dbReference type="RefSeq" id="WP_197987756.1">
    <property type="nucleotide sequence ID" value="NZ_JACYXC010000001.1"/>
</dbReference>
<dbReference type="EC" id="4.1.2.14" evidence="5"/>
<dbReference type="NCBIfam" id="TIGR01182">
    <property type="entry name" value="eda"/>
    <property type="match status" value="1"/>
</dbReference>
<comment type="pathway">
    <text evidence="2">Carbohydrate acid metabolism; 2-dehydro-3-deoxy-D-gluconate degradation; D-glyceraldehyde 3-phosphate and pyruvate from 2-dehydro-3-deoxy-D-gluconate: step 2/2.</text>
</comment>
<accession>A0ABS0NFN6</accession>
<evidence type="ECO:0000256" key="3">
    <source>
        <dbReference type="ARBA" id="ARBA00006906"/>
    </source>
</evidence>
<dbReference type="PANTHER" id="PTHR30246">
    <property type="entry name" value="2-KETO-3-DEOXY-6-PHOSPHOGLUCONATE ALDOLASE"/>
    <property type="match status" value="1"/>
</dbReference>
<comment type="subunit">
    <text evidence="4">Homotrimer.</text>
</comment>
<evidence type="ECO:0000313" key="10">
    <source>
        <dbReference type="Proteomes" id="UP000807371"/>
    </source>
</evidence>
<dbReference type="PROSITE" id="PS00160">
    <property type="entry name" value="ALDOLASE_KDPG_KHG_2"/>
    <property type="match status" value="1"/>
</dbReference>
<keyword evidence="8" id="KW-0119">Carbohydrate metabolism</keyword>
<proteinExistence type="inferred from homology"/>
<dbReference type="InterPro" id="IPR031337">
    <property type="entry name" value="KDPG/KHG_AS_1"/>
</dbReference>
<gene>
    <name evidence="9" type="primary">eda</name>
    <name evidence="9" type="ORF">IHE55_04005</name>
</gene>
<evidence type="ECO:0000256" key="2">
    <source>
        <dbReference type="ARBA" id="ARBA00004736"/>
    </source>
</evidence>
<comment type="caution">
    <text evidence="9">The sequence shown here is derived from an EMBL/GenBank/DDBJ whole genome shotgun (WGS) entry which is preliminary data.</text>
</comment>
<dbReference type="CDD" id="cd00452">
    <property type="entry name" value="KDPG_aldolase"/>
    <property type="match status" value="1"/>
</dbReference>
<dbReference type="Proteomes" id="UP000807371">
    <property type="component" value="Unassembled WGS sequence"/>
</dbReference>
<organism evidence="9 10">
    <name type="scientific">Streptomyces pactum</name>
    <dbReference type="NCBI Taxonomy" id="68249"/>
    <lineage>
        <taxon>Bacteria</taxon>
        <taxon>Bacillati</taxon>
        <taxon>Actinomycetota</taxon>
        <taxon>Actinomycetes</taxon>
        <taxon>Kitasatosporales</taxon>
        <taxon>Streptomycetaceae</taxon>
        <taxon>Streptomyces</taxon>
    </lineage>
</organism>